<keyword evidence="3" id="KW-1185">Reference proteome</keyword>
<organism evidence="2 3">
    <name type="scientific">Orbilia ellipsospora</name>
    <dbReference type="NCBI Taxonomy" id="2528407"/>
    <lineage>
        <taxon>Eukaryota</taxon>
        <taxon>Fungi</taxon>
        <taxon>Dikarya</taxon>
        <taxon>Ascomycota</taxon>
        <taxon>Pezizomycotina</taxon>
        <taxon>Orbiliomycetes</taxon>
        <taxon>Orbiliales</taxon>
        <taxon>Orbiliaceae</taxon>
        <taxon>Orbilia</taxon>
    </lineage>
</organism>
<dbReference type="Proteomes" id="UP001365542">
    <property type="component" value="Unassembled WGS sequence"/>
</dbReference>
<proteinExistence type="predicted"/>
<dbReference type="PANTHER" id="PTHR39219">
    <property type="entry name" value="ER MEMBRANE PROTEIN COMPLEX SUBUNIT 10"/>
    <property type="match status" value="1"/>
</dbReference>
<accession>A0AAV9XMK8</accession>
<comment type="caution">
    <text evidence="2">The sequence shown here is derived from an EMBL/GenBank/DDBJ whole genome shotgun (WGS) entry which is preliminary data.</text>
</comment>
<dbReference type="EMBL" id="JAVHJO010000001">
    <property type="protein sequence ID" value="KAK6543340.1"/>
    <property type="molecule type" value="Genomic_DNA"/>
</dbReference>
<feature type="signal peptide" evidence="1">
    <location>
        <begin position="1"/>
        <end position="19"/>
    </location>
</feature>
<gene>
    <name evidence="2" type="ORF">TWF694_000091</name>
</gene>
<evidence type="ECO:0000256" key="1">
    <source>
        <dbReference type="SAM" id="SignalP"/>
    </source>
</evidence>
<dbReference type="PANTHER" id="PTHR39219:SF1">
    <property type="entry name" value="ER MEMBRANE PROTEIN COMPLEX SUBUNIT 10"/>
    <property type="match status" value="1"/>
</dbReference>
<sequence>MHLRSVFLLLLTYIPLVLSVKGDGKVPLNAPLPADFDQQNREPPQTYVLSRWQLNAAGDEGRLPLGMIRYVKSALSATFTPMVDGLAVDKDEKFRVGIFKGSHWIGGVRTGKIFQPNTLGTITLHVDEKGEIFHIEYDSVEWVKEGEKPDTEIIIIRPFLGAQPVLNKPVVLTAEGKMAPPKNEEKTFLQKYWWLLVAGALFLAAAPGEGGK</sequence>
<dbReference type="Pfam" id="PF21203">
    <property type="entry name" value="ECM10"/>
    <property type="match status" value="1"/>
</dbReference>
<keyword evidence="1" id="KW-0732">Signal</keyword>
<evidence type="ECO:0000313" key="2">
    <source>
        <dbReference type="EMBL" id="KAK6543340.1"/>
    </source>
</evidence>
<feature type="chain" id="PRO_5043339811" evidence="1">
    <location>
        <begin position="20"/>
        <end position="212"/>
    </location>
</feature>
<evidence type="ECO:0000313" key="3">
    <source>
        <dbReference type="Proteomes" id="UP001365542"/>
    </source>
</evidence>
<reference evidence="2 3" key="1">
    <citation type="submission" date="2019-10" db="EMBL/GenBank/DDBJ databases">
        <authorList>
            <person name="Palmer J.M."/>
        </authorList>
    </citation>
    <scope>NUCLEOTIDE SEQUENCE [LARGE SCALE GENOMIC DNA]</scope>
    <source>
        <strain evidence="2 3">TWF694</strain>
    </source>
</reference>
<name>A0AAV9XMK8_9PEZI</name>
<dbReference type="AlphaFoldDB" id="A0AAV9XMK8"/>
<protein>
    <submittedName>
        <fullName evidence="2">Uncharacterized protein</fullName>
    </submittedName>
</protein>